<dbReference type="InterPro" id="IPR018620">
    <property type="entry name" value="Ubiquitin3-bd_protein_But2_C"/>
</dbReference>
<feature type="domain" description="Ubiquitin 3 binding protein But2 C-terminal" evidence="2">
    <location>
        <begin position="24"/>
        <end position="170"/>
    </location>
</feature>
<proteinExistence type="predicted"/>
<evidence type="ECO:0000259" key="2">
    <source>
        <dbReference type="Pfam" id="PF09792"/>
    </source>
</evidence>
<keyword evidence="1" id="KW-0732">Signal</keyword>
<protein>
    <recommendedName>
        <fullName evidence="2">Ubiquitin 3 binding protein But2 C-terminal domain-containing protein</fullName>
    </recommendedName>
</protein>
<sequence length="182" mass="20372">MRTALLSVSFGLTTLATPLVYSAFPHLIIPLDSFAPDKAYNTQPTFHVSLGNWTAANWDVPSNAAAYCKIGFTINTDPSRGAPWTLWGVDDNEPFLINIAQLKGEVNKDTTWNNQPESLINVATLAVYKSGYTNFTWSMPVICQKGEVATFLLQPAEPDRQWDSGLEWYELDYPHGITYDMF</sequence>
<dbReference type="PANTHER" id="PTHR39613">
    <property type="entry name" value="ANCHORED CELL WALL PROTEIN, PUTATIVE (AFU_ORTHOLOGUE AFUA_4G08960)-RELATED"/>
    <property type="match status" value="1"/>
</dbReference>
<reference evidence="3 4" key="1">
    <citation type="submission" date="2024-02" db="EMBL/GenBank/DDBJ databases">
        <title>De novo assembly and annotation of 12 fungi associated with fruit tree decline syndrome in Ontario, Canada.</title>
        <authorList>
            <person name="Sulman M."/>
            <person name="Ellouze W."/>
            <person name="Ilyukhin E."/>
        </authorList>
    </citation>
    <scope>NUCLEOTIDE SEQUENCE [LARGE SCALE GENOMIC DNA]</scope>
    <source>
        <strain evidence="3 4">M42-189</strain>
    </source>
</reference>
<gene>
    <name evidence="3" type="ORF">SLS60_008329</name>
</gene>
<feature type="signal peptide" evidence="1">
    <location>
        <begin position="1"/>
        <end position="16"/>
    </location>
</feature>
<keyword evidence="4" id="KW-1185">Reference proteome</keyword>
<evidence type="ECO:0000256" key="1">
    <source>
        <dbReference type="SAM" id="SignalP"/>
    </source>
</evidence>
<dbReference type="Pfam" id="PF09792">
    <property type="entry name" value="But2"/>
    <property type="match status" value="1"/>
</dbReference>
<name>A0ABR3R0B2_9PLEO</name>
<dbReference type="EMBL" id="JAKJXO020000012">
    <property type="protein sequence ID" value="KAL1597842.1"/>
    <property type="molecule type" value="Genomic_DNA"/>
</dbReference>
<evidence type="ECO:0000313" key="3">
    <source>
        <dbReference type="EMBL" id="KAL1597842.1"/>
    </source>
</evidence>
<dbReference type="Proteomes" id="UP001521785">
    <property type="component" value="Unassembled WGS sequence"/>
</dbReference>
<accession>A0ABR3R0B2</accession>
<organism evidence="3 4">
    <name type="scientific">Paraconiothyrium brasiliense</name>
    <dbReference type="NCBI Taxonomy" id="300254"/>
    <lineage>
        <taxon>Eukaryota</taxon>
        <taxon>Fungi</taxon>
        <taxon>Dikarya</taxon>
        <taxon>Ascomycota</taxon>
        <taxon>Pezizomycotina</taxon>
        <taxon>Dothideomycetes</taxon>
        <taxon>Pleosporomycetidae</taxon>
        <taxon>Pleosporales</taxon>
        <taxon>Massarineae</taxon>
        <taxon>Didymosphaeriaceae</taxon>
        <taxon>Paraconiothyrium</taxon>
    </lineage>
</organism>
<evidence type="ECO:0000313" key="4">
    <source>
        <dbReference type="Proteomes" id="UP001521785"/>
    </source>
</evidence>
<comment type="caution">
    <text evidence="3">The sequence shown here is derived from an EMBL/GenBank/DDBJ whole genome shotgun (WGS) entry which is preliminary data.</text>
</comment>
<dbReference type="PANTHER" id="PTHR39613:SF1">
    <property type="entry name" value="ANCHORED CELL WALL PROTEIN, PUTATIVE (AFU_ORTHOLOGUE AFUA_4G08960)-RELATED"/>
    <property type="match status" value="1"/>
</dbReference>
<feature type="chain" id="PRO_5046618011" description="Ubiquitin 3 binding protein But2 C-terminal domain-containing protein" evidence="1">
    <location>
        <begin position="17"/>
        <end position="182"/>
    </location>
</feature>